<organism evidence="1 2">
    <name type="scientific">Rickenella mellea</name>
    <dbReference type="NCBI Taxonomy" id="50990"/>
    <lineage>
        <taxon>Eukaryota</taxon>
        <taxon>Fungi</taxon>
        <taxon>Dikarya</taxon>
        <taxon>Basidiomycota</taxon>
        <taxon>Agaricomycotina</taxon>
        <taxon>Agaricomycetes</taxon>
        <taxon>Hymenochaetales</taxon>
        <taxon>Rickenellaceae</taxon>
        <taxon>Rickenella</taxon>
    </lineage>
</organism>
<dbReference type="EMBL" id="ML170278">
    <property type="protein sequence ID" value="TDL15352.1"/>
    <property type="molecule type" value="Genomic_DNA"/>
</dbReference>
<dbReference type="Proteomes" id="UP000294933">
    <property type="component" value="Unassembled WGS sequence"/>
</dbReference>
<keyword evidence="2" id="KW-1185">Reference proteome</keyword>
<dbReference type="VEuPathDB" id="FungiDB:BD410DRAFT_121917"/>
<evidence type="ECO:0000313" key="2">
    <source>
        <dbReference type="Proteomes" id="UP000294933"/>
    </source>
</evidence>
<dbReference type="OrthoDB" id="10612806at2759"/>
<accession>A0A4Y7PKJ4</accession>
<dbReference type="AlphaFoldDB" id="A0A4Y7PKJ4"/>
<protein>
    <recommendedName>
        <fullName evidence="3">Ricin B lectin domain-containing protein</fullName>
    </recommendedName>
</protein>
<evidence type="ECO:0000313" key="1">
    <source>
        <dbReference type="EMBL" id="TDL15352.1"/>
    </source>
</evidence>
<gene>
    <name evidence="1" type="ORF">BD410DRAFT_121917</name>
</gene>
<evidence type="ECO:0008006" key="3">
    <source>
        <dbReference type="Google" id="ProtNLM"/>
    </source>
</evidence>
<name>A0A4Y7PKJ4_9AGAM</name>
<proteinExistence type="predicted"/>
<sequence>MALQAGTLQSGLYVITNAYHRNNVALSNDGSIVSNTISGYEEAPVRKMLWTVTSLLNGSYSITNALNAKTYAIGPAVPKQGDAIVAKQEEQHWEIKETGVKTRYM</sequence>
<reference evidence="1 2" key="1">
    <citation type="submission" date="2018-06" db="EMBL/GenBank/DDBJ databases">
        <title>A transcriptomic atlas of mushroom development highlights an independent origin of complex multicellularity.</title>
        <authorList>
            <consortium name="DOE Joint Genome Institute"/>
            <person name="Krizsan K."/>
            <person name="Almasi E."/>
            <person name="Merenyi Z."/>
            <person name="Sahu N."/>
            <person name="Viragh M."/>
            <person name="Koszo T."/>
            <person name="Mondo S."/>
            <person name="Kiss B."/>
            <person name="Balint B."/>
            <person name="Kues U."/>
            <person name="Barry K."/>
            <person name="Hegedus J.C."/>
            <person name="Henrissat B."/>
            <person name="Johnson J."/>
            <person name="Lipzen A."/>
            <person name="Ohm R."/>
            <person name="Nagy I."/>
            <person name="Pangilinan J."/>
            <person name="Yan J."/>
            <person name="Xiong Y."/>
            <person name="Grigoriev I.V."/>
            <person name="Hibbett D.S."/>
            <person name="Nagy L.G."/>
        </authorList>
    </citation>
    <scope>NUCLEOTIDE SEQUENCE [LARGE SCALE GENOMIC DNA]</scope>
    <source>
        <strain evidence="1 2">SZMC22713</strain>
    </source>
</reference>
<dbReference type="Gene3D" id="2.80.10.50">
    <property type="match status" value="1"/>
</dbReference>